<evidence type="ECO:0008006" key="4">
    <source>
        <dbReference type="Google" id="ProtNLM"/>
    </source>
</evidence>
<accession>A0A839Z263</accession>
<proteinExistence type="predicted"/>
<protein>
    <recommendedName>
        <fullName evidence="4">Lipoprotein</fullName>
    </recommendedName>
</protein>
<dbReference type="Proteomes" id="UP000578569">
    <property type="component" value="Unassembled WGS sequence"/>
</dbReference>
<evidence type="ECO:0000256" key="1">
    <source>
        <dbReference type="SAM" id="MobiDB-lite"/>
    </source>
</evidence>
<reference evidence="2 3" key="1">
    <citation type="submission" date="2020-08" db="EMBL/GenBank/DDBJ databases">
        <title>Genomic Encyclopedia of Type Strains, Phase IV (KMG-IV): sequencing the most valuable type-strain genomes for metagenomic binning, comparative biology and taxonomic classification.</title>
        <authorList>
            <person name="Goeker M."/>
        </authorList>
    </citation>
    <scope>NUCLEOTIDE SEQUENCE [LARGE SCALE GENOMIC DNA]</scope>
    <source>
        <strain evidence="2 3">DSM 24194</strain>
    </source>
</reference>
<sequence>MKHFPIILAASATLAACGPSDQDRIDQLAPEGWPEQLNVVGEGYPAKGDPCRQLGNSAAVAAWAGEDVELIGCPTTRDANQLKEAQIVGEVGGYTILALRRPQKESEEEEEEESPLLPGINYRAVSQIYCEGRGYGSSVRCTAGVREDNDVETIVDIQFPNGNRRSLSFEGLTLVGADGSEADGSADFELSVRRQNGRQYISYGPERFIILDAMLRGSAPRPPSTDPLAPLASPDYPLEPTEGD</sequence>
<organism evidence="2 3">
    <name type="scientific">Sphingomicrobium lutaoense</name>
    <dbReference type="NCBI Taxonomy" id="515949"/>
    <lineage>
        <taxon>Bacteria</taxon>
        <taxon>Pseudomonadati</taxon>
        <taxon>Pseudomonadota</taxon>
        <taxon>Alphaproteobacteria</taxon>
        <taxon>Sphingomonadales</taxon>
        <taxon>Sphingomonadaceae</taxon>
        <taxon>Sphingomicrobium</taxon>
    </lineage>
</organism>
<name>A0A839Z263_9SPHN</name>
<feature type="region of interest" description="Disordered" evidence="1">
    <location>
        <begin position="219"/>
        <end position="244"/>
    </location>
</feature>
<gene>
    <name evidence="2" type="ORF">FHS50_001792</name>
</gene>
<dbReference type="PROSITE" id="PS51257">
    <property type="entry name" value="PROKAR_LIPOPROTEIN"/>
    <property type="match status" value="1"/>
</dbReference>
<evidence type="ECO:0000313" key="3">
    <source>
        <dbReference type="Proteomes" id="UP000578569"/>
    </source>
</evidence>
<dbReference type="EMBL" id="JACICF010000002">
    <property type="protein sequence ID" value="MBB3764730.1"/>
    <property type="molecule type" value="Genomic_DNA"/>
</dbReference>
<comment type="caution">
    <text evidence="2">The sequence shown here is derived from an EMBL/GenBank/DDBJ whole genome shotgun (WGS) entry which is preliminary data.</text>
</comment>
<dbReference type="AlphaFoldDB" id="A0A839Z263"/>
<keyword evidence="3" id="KW-1185">Reference proteome</keyword>
<evidence type="ECO:0000313" key="2">
    <source>
        <dbReference type="EMBL" id="MBB3764730.1"/>
    </source>
</evidence>
<dbReference type="RefSeq" id="WP_183934105.1">
    <property type="nucleotide sequence ID" value="NZ_JACICF010000002.1"/>
</dbReference>